<dbReference type="AlphaFoldDB" id="A0A834TQX7"/>
<feature type="region of interest" description="Disordered" evidence="1">
    <location>
        <begin position="1"/>
        <end position="28"/>
    </location>
</feature>
<feature type="compositionally biased region" description="Basic residues" evidence="1">
    <location>
        <begin position="1"/>
        <end position="12"/>
    </location>
</feature>
<keyword evidence="3" id="KW-1185">Reference proteome</keyword>
<gene>
    <name evidence="2" type="ORF">G2W53_027499</name>
</gene>
<protein>
    <submittedName>
        <fullName evidence="2">Uncharacterized protein</fullName>
    </submittedName>
</protein>
<dbReference type="Proteomes" id="UP000634136">
    <property type="component" value="Unassembled WGS sequence"/>
</dbReference>
<evidence type="ECO:0000313" key="2">
    <source>
        <dbReference type="EMBL" id="KAF7822044.1"/>
    </source>
</evidence>
<evidence type="ECO:0000313" key="3">
    <source>
        <dbReference type="Proteomes" id="UP000634136"/>
    </source>
</evidence>
<proteinExistence type="predicted"/>
<sequence>MRKKKKYRPFHSGKKDRESKLIVGSSGRSSSVRRERLLGLSTTCRTERPSSSVYRERLLVDPVLDGFLLGPCTPVSPFAMCASLGFALETKVNAPRWAPIEVPEEAKVAVIDVMVDASGADRVYSVIGRRTVSRGYCDGTVTR</sequence>
<evidence type="ECO:0000256" key="1">
    <source>
        <dbReference type="SAM" id="MobiDB-lite"/>
    </source>
</evidence>
<name>A0A834TQX7_9FABA</name>
<organism evidence="2 3">
    <name type="scientific">Senna tora</name>
    <dbReference type="NCBI Taxonomy" id="362788"/>
    <lineage>
        <taxon>Eukaryota</taxon>
        <taxon>Viridiplantae</taxon>
        <taxon>Streptophyta</taxon>
        <taxon>Embryophyta</taxon>
        <taxon>Tracheophyta</taxon>
        <taxon>Spermatophyta</taxon>
        <taxon>Magnoliopsida</taxon>
        <taxon>eudicotyledons</taxon>
        <taxon>Gunneridae</taxon>
        <taxon>Pentapetalae</taxon>
        <taxon>rosids</taxon>
        <taxon>fabids</taxon>
        <taxon>Fabales</taxon>
        <taxon>Fabaceae</taxon>
        <taxon>Caesalpinioideae</taxon>
        <taxon>Cassia clade</taxon>
        <taxon>Senna</taxon>
    </lineage>
</organism>
<accession>A0A834TQX7</accession>
<reference evidence="2" key="1">
    <citation type="submission" date="2020-09" db="EMBL/GenBank/DDBJ databases">
        <title>Genome-Enabled Discovery of Anthraquinone Biosynthesis in Senna tora.</title>
        <authorList>
            <person name="Kang S.-H."/>
            <person name="Pandey R.P."/>
            <person name="Lee C.-M."/>
            <person name="Sim J.-S."/>
            <person name="Jeong J.-T."/>
            <person name="Choi B.-S."/>
            <person name="Jung M."/>
            <person name="Ginzburg D."/>
            <person name="Zhao K."/>
            <person name="Won S.Y."/>
            <person name="Oh T.-J."/>
            <person name="Yu Y."/>
            <person name="Kim N.-H."/>
            <person name="Lee O.R."/>
            <person name="Lee T.-H."/>
            <person name="Bashyal P."/>
            <person name="Kim T.-S."/>
            <person name="Lee W.-H."/>
            <person name="Kawkins C."/>
            <person name="Kim C.-K."/>
            <person name="Kim J.S."/>
            <person name="Ahn B.O."/>
            <person name="Rhee S.Y."/>
            <person name="Sohng J.K."/>
        </authorList>
    </citation>
    <scope>NUCLEOTIDE SEQUENCE</scope>
    <source>
        <tissue evidence="2">Leaf</tissue>
    </source>
</reference>
<comment type="caution">
    <text evidence="2">The sequence shown here is derived from an EMBL/GenBank/DDBJ whole genome shotgun (WGS) entry which is preliminary data.</text>
</comment>
<dbReference type="EMBL" id="JAAIUW010000008">
    <property type="protein sequence ID" value="KAF7822044.1"/>
    <property type="molecule type" value="Genomic_DNA"/>
</dbReference>